<evidence type="ECO:0000313" key="2">
    <source>
        <dbReference type="EMBL" id="AIG75656.1"/>
    </source>
</evidence>
<dbReference type="Proteomes" id="UP000028492">
    <property type="component" value="Chromosome"/>
</dbReference>
<organism evidence="2 3">
    <name type="scientific">Amycolatopsis japonica</name>
    <dbReference type="NCBI Taxonomy" id="208439"/>
    <lineage>
        <taxon>Bacteria</taxon>
        <taxon>Bacillati</taxon>
        <taxon>Actinomycetota</taxon>
        <taxon>Actinomycetes</taxon>
        <taxon>Pseudonocardiales</taxon>
        <taxon>Pseudonocardiaceae</taxon>
        <taxon>Amycolatopsis</taxon>
        <taxon>Amycolatopsis japonica group</taxon>
    </lineage>
</organism>
<dbReference type="Pfam" id="PF08818">
    <property type="entry name" value="DUF1801"/>
    <property type="match status" value="1"/>
</dbReference>
<evidence type="ECO:0000313" key="3">
    <source>
        <dbReference type="Proteomes" id="UP000028492"/>
    </source>
</evidence>
<accession>A0A075UTA9</accession>
<dbReference type="SUPFAM" id="SSF159888">
    <property type="entry name" value="YdhG-like"/>
    <property type="match status" value="1"/>
</dbReference>
<dbReference type="RefSeq" id="WP_038511378.1">
    <property type="nucleotide sequence ID" value="NZ_CP008953.1"/>
</dbReference>
<dbReference type="KEGG" id="aja:AJAP_13875"/>
<dbReference type="HOGENOM" id="CLU_1987962_0_0_11"/>
<dbReference type="STRING" id="208439.AJAP_13875"/>
<dbReference type="AlphaFoldDB" id="A0A075UTA9"/>
<proteinExistence type="predicted"/>
<dbReference type="InterPro" id="IPR014922">
    <property type="entry name" value="YdhG-like"/>
</dbReference>
<gene>
    <name evidence="2" type="ORF">AJAP_13875</name>
</gene>
<feature type="domain" description="YdhG-like" evidence="1">
    <location>
        <begin position="19"/>
        <end position="115"/>
    </location>
</feature>
<reference evidence="2 3" key="1">
    <citation type="journal article" date="2014" name="J. Biotechnol.">
        <title>Complete genome sequence of the actinobacterium Amycolatopsis japonica MG417-CF17(T) (=DSM 44213T) producing (S,S)-N,N'-ethylenediaminedisuccinic acid.</title>
        <authorList>
            <person name="Stegmann E."/>
            <person name="Albersmeier A."/>
            <person name="Spohn M."/>
            <person name="Gert H."/>
            <person name="Weber T."/>
            <person name="Wohlleben W."/>
            <person name="Kalinowski J."/>
            <person name="Ruckert C."/>
        </authorList>
    </citation>
    <scope>NUCLEOTIDE SEQUENCE [LARGE SCALE GENOMIC DNA]</scope>
    <source>
        <strain evidence="3">MG417-CF17 (DSM 44213)</strain>
    </source>
</reference>
<dbReference type="eggNOG" id="COG5649">
    <property type="taxonomic scope" value="Bacteria"/>
</dbReference>
<sequence length="125" mass="13625">MAKFANVDDYIAALPENLREVAVALRPIVNAALPGSIEAMYHASPTWSAGEAVGKNLVCLMKAYSSYVTFALWKGQLVDDESGRLEPSAREMAHVKLRSVGDIDADLFTGWLKQARDLESIATAR</sequence>
<name>A0A075UTA9_9PSEU</name>
<dbReference type="EMBL" id="CP008953">
    <property type="protein sequence ID" value="AIG75656.1"/>
    <property type="molecule type" value="Genomic_DNA"/>
</dbReference>
<keyword evidence="3" id="KW-1185">Reference proteome</keyword>
<protein>
    <recommendedName>
        <fullName evidence="1">YdhG-like domain-containing protein</fullName>
    </recommendedName>
</protein>
<evidence type="ECO:0000259" key="1">
    <source>
        <dbReference type="Pfam" id="PF08818"/>
    </source>
</evidence>
<dbReference type="Gene3D" id="3.90.1150.200">
    <property type="match status" value="1"/>
</dbReference>